<evidence type="ECO:0000313" key="3">
    <source>
        <dbReference type="Proteomes" id="UP001278571"/>
    </source>
</evidence>
<comment type="caution">
    <text evidence="2">The sequence shown here is derived from an EMBL/GenBank/DDBJ whole genome shotgun (WGS) entry which is preliminary data.</text>
</comment>
<gene>
    <name evidence="2" type="ORF">R2363_27095</name>
</gene>
<dbReference type="EMBL" id="JAWJZF010000461">
    <property type="protein sequence ID" value="MDX2295827.1"/>
    <property type="molecule type" value="Genomic_DNA"/>
</dbReference>
<accession>A0ABU4KDQ0</accession>
<keyword evidence="3" id="KW-1185">Reference proteome</keyword>
<organism evidence="2 3">
    <name type="scientific">Streptomyces roseolus</name>
    <dbReference type="NCBI Taxonomy" id="67358"/>
    <lineage>
        <taxon>Bacteria</taxon>
        <taxon>Bacillati</taxon>
        <taxon>Actinomycetota</taxon>
        <taxon>Actinomycetes</taxon>
        <taxon>Kitasatosporales</taxon>
        <taxon>Streptomycetaceae</taxon>
        <taxon>Streptomyces</taxon>
    </lineage>
</organism>
<proteinExistence type="predicted"/>
<sequence length="72" mass="8299">MSDRIGRAKEKARHEVDRARGRAKELAGRLSGDERLEAEGRTDRARADLRKAWRSVRERVRGIGDSLRKDRS</sequence>
<reference evidence="2 3" key="1">
    <citation type="submission" date="2023-10" db="EMBL/GenBank/DDBJ databases">
        <authorList>
            <person name="Wang X.X."/>
        </authorList>
    </citation>
    <scope>NUCLEOTIDE SEQUENCE [LARGE SCALE GENOMIC DNA]</scope>
    <source>
        <strain evidence="2 3">NBRC 12816</strain>
    </source>
</reference>
<dbReference type="Proteomes" id="UP001278571">
    <property type="component" value="Unassembled WGS sequence"/>
</dbReference>
<feature type="region of interest" description="Disordered" evidence="1">
    <location>
        <begin position="1"/>
        <end position="27"/>
    </location>
</feature>
<protein>
    <submittedName>
        <fullName evidence="2">CsbD family protein</fullName>
    </submittedName>
</protein>
<evidence type="ECO:0000256" key="1">
    <source>
        <dbReference type="SAM" id="MobiDB-lite"/>
    </source>
</evidence>
<dbReference type="SUPFAM" id="SSF69047">
    <property type="entry name" value="Hypothetical protein YjbJ"/>
    <property type="match status" value="1"/>
</dbReference>
<dbReference type="InterPro" id="IPR036629">
    <property type="entry name" value="YjbJ_sf"/>
</dbReference>
<evidence type="ECO:0000313" key="2">
    <source>
        <dbReference type="EMBL" id="MDX2295827.1"/>
    </source>
</evidence>
<name>A0ABU4KDQ0_9ACTN</name>
<dbReference type="RefSeq" id="WP_319012015.1">
    <property type="nucleotide sequence ID" value="NZ_JAWJZF010000461.1"/>
</dbReference>